<dbReference type="Pfam" id="PF04101">
    <property type="entry name" value="Glyco_tran_28_C"/>
    <property type="match status" value="1"/>
</dbReference>
<dbReference type="PANTHER" id="PTHR21015:SF28">
    <property type="entry name" value="SLL1722 PROTEIN"/>
    <property type="match status" value="1"/>
</dbReference>
<dbReference type="SUPFAM" id="SSF53756">
    <property type="entry name" value="UDP-Glycosyltransferase/glycogen phosphorylase"/>
    <property type="match status" value="1"/>
</dbReference>
<keyword evidence="2" id="KW-0808">Transferase</keyword>
<dbReference type="InterPro" id="IPR007235">
    <property type="entry name" value="Glyco_trans_28_C"/>
</dbReference>
<dbReference type="OrthoDB" id="503443at2"/>
<dbReference type="EMBL" id="PVUF01000001">
    <property type="protein sequence ID" value="PRZ50105.1"/>
    <property type="molecule type" value="Genomic_DNA"/>
</dbReference>
<feature type="domain" description="Glycosyl transferase family 28 C-terminal" evidence="1">
    <location>
        <begin position="274"/>
        <end position="353"/>
    </location>
</feature>
<evidence type="ECO:0000313" key="2">
    <source>
        <dbReference type="EMBL" id="PRZ50105.1"/>
    </source>
</evidence>
<dbReference type="Gene3D" id="3.40.50.2000">
    <property type="entry name" value="Glycogen Phosphorylase B"/>
    <property type="match status" value="2"/>
</dbReference>
<proteinExistence type="predicted"/>
<evidence type="ECO:0000313" key="3">
    <source>
        <dbReference type="Proteomes" id="UP000237718"/>
    </source>
</evidence>
<organism evidence="2 3">
    <name type="scientific">Tritonibacter scottomollicae</name>
    <name type="common">Epibacterium scottomollicae</name>
    <dbReference type="NCBI Taxonomy" id="483013"/>
    <lineage>
        <taxon>Bacteria</taxon>
        <taxon>Pseudomonadati</taxon>
        <taxon>Pseudomonadota</taxon>
        <taxon>Alphaproteobacteria</taxon>
        <taxon>Rhodobacterales</taxon>
        <taxon>Paracoccaceae</taxon>
        <taxon>Tritonibacter</taxon>
    </lineage>
</organism>
<sequence length="379" mass="40287">MNVLIVVTHLLGTGHLSRALTLGRAFVEAGHHVTIASGGFPAPQLPTHGLAFEQLPPLRSDGVDFARLLDKDGAVADDAYHSARRNHLNTLLQSLQPDVLITELYPFGRRSLRAEFRALLEAAKDLPRRPLVLSSIRDILAPPSKPKKAEDADAMIAEFYDGVLVHSDPKATTLDTSWPVSDLLAGKLHYTGYVAPPAARPHPEGAGKGEILVSAGGGGVGDALYACAVQAAKAMPDHIWRILVGGSDAAARITQLSDPTSPALLEPARPDFRAMLPHAAASVSMCGYNTALDLLQSGTPAVLVPFDAGKEVEQSLRARSLAPLPGFAVEPTSTLTPDRLCAALHQVMQDTQRSLDGFEFDGARRSVEIAASLLGRQRA</sequence>
<dbReference type="Proteomes" id="UP000237718">
    <property type="component" value="Unassembled WGS sequence"/>
</dbReference>
<protein>
    <submittedName>
        <fullName evidence="2">Putative glycosyltransferase</fullName>
    </submittedName>
</protein>
<accession>A0A2T1ANB2</accession>
<gene>
    <name evidence="2" type="ORF">CLV89_101321</name>
</gene>
<dbReference type="PANTHER" id="PTHR21015">
    <property type="entry name" value="UDP-N-ACETYLGLUCOSAMINE--N-ACETYLMURAMYL-(PENTAPEPTIDE) PYROPHOSPHORYL-UNDECAPRENOL N-ACETYLGLUCOSAMINE TRANSFERASE 1"/>
    <property type="match status" value="1"/>
</dbReference>
<dbReference type="RefSeq" id="WP_106161838.1">
    <property type="nucleotide sequence ID" value="NZ_PVUF01000001.1"/>
</dbReference>
<dbReference type="GO" id="GO:0016758">
    <property type="term" value="F:hexosyltransferase activity"/>
    <property type="evidence" value="ECO:0007669"/>
    <property type="project" value="InterPro"/>
</dbReference>
<evidence type="ECO:0000259" key="1">
    <source>
        <dbReference type="Pfam" id="PF04101"/>
    </source>
</evidence>
<comment type="caution">
    <text evidence="2">The sequence shown here is derived from an EMBL/GenBank/DDBJ whole genome shotgun (WGS) entry which is preliminary data.</text>
</comment>
<reference evidence="2 3" key="1">
    <citation type="submission" date="2018-03" db="EMBL/GenBank/DDBJ databases">
        <title>Genomic Encyclopedia of Archaeal and Bacterial Type Strains, Phase II (KMG-II): from individual species to whole genera.</title>
        <authorList>
            <person name="Goeker M."/>
        </authorList>
    </citation>
    <scope>NUCLEOTIDE SEQUENCE [LARGE SCALE GENOMIC DNA]</scope>
    <source>
        <strain evidence="2 3">DSM 25328</strain>
    </source>
</reference>
<dbReference type="AlphaFoldDB" id="A0A2T1ANB2"/>
<name>A0A2T1ANB2_TRISK</name>